<proteinExistence type="predicted"/>
<feature type="region of interest" description="Disordered" evidence="1">
    <location>
        <begin position="133"/>
        <end position="158"/>
    </location>
</feature>
<accession>F4QGR3</accession>
<keyword evidence="3" id="KW-1185">Reference proteome</keyword>
<dbReference type="RefSeq" id="WP_006271693.1">
    <property type="nucleotide sequence ID" value="NZ_GL883077.1"/>
</dbReference>
<evidence type="ECO:0000313" key="3">
    <source>
        <dbReference type="Proteomes" id="UP000006512"/>
    </source>
</evidence>
<reference evidence="3" key="1">
    <citation type="submission" date="2011-03" db="EMBL/GenBank/DDBJ databases">
        <title>Draft genome sequence of Brevundimonas diminuta.</title>
        <authorList>
            <person name="Brown P.J.B."/>
            <person name="Buechlein A."/>
            <person name="Hemmerich C."/>
            <person name="Brun Y.V."/>
        </authorList>
    </citation>
    <scope>NUCLEOTIDE SEQUENCE [LARGE SCALE GENOMIC DNA]</scope>
    <source>
        <strain evidence="3">C19</strain>
    </source>
</reference>
<dbReference type="HOGENOM" id="CLU_1665820_0_0_5"/>
<evidence type="ECO:0000256" key="1">
    <source>
        <dbReference type="SAM" id="MobiDB-lite"/>
    </source>
</evidence>
<dbReference type="Proteomes" id="UP000006512">
    <property type="component" value="Unassembled WGS sequence"/>
</dbReference>
<organism evidence="2 3">
    <name type="scientific">Asticcacaulis biprosthecium C19</name>
    <dbReference type="NCBI Taxonomy" id="715226"/>
    <lineage>
        <taxon>Bacteria</taxon>
        <taxon>Pseudomonadati</taxon>
        <taxon>Pseudomonadota</taxon>
        <taxon>Alphaproteobacteria</taxon>
        <taxon>Caulobacterales</taxon>
        <taxon>Caulobacteraceae</taxon>
        <taxon>Asticcacaulis</taxon>
    </lineage>
</organism>
<gene>
    <name evidence="2" type="ORF">ABI_09520</name>
</gene>
<dbReference type="AlphaFoldDB" id="F4QGR3"/>
<dbReference type="STRING" id="715226.ABI_09520"/>
<dbReference type="EMBL" id="GL883077">
    <property type="protein sequence ID" value="EGF92515.1"/>
    <property type="molecule type" value="Genomic_DNA"/>
</dbReference>
<sequence>MPTPLSSVSDVLKAAIERAEQPDVSSWPDGIDAKDTAAAIAEAASGEIFEGEAAPGSWASQAVDRATEAVSKLDLERVAESLNEQAKESTDGGVLSNAFGRLHEVAEKVQDMAVAAQARMEVDDGVIDAAAEDDVYEAAPVEVETAETDDDPYDSDNV</sequence>
<protein>
    <submittedName>
        <fullName evidence="2">Uncharacterized protein</fullName>
    </submittedName>
</protein>
<evidence type="ECO:0000313" key="2">
    <source>
        <dbReference type="EMBL" id="EGF92515.1"/>
    </source>
</evidence>
<feature type="compositionally biased region" description="Acidic residues" evidence="1">
    <location>
        <begin position="144"/>
        <end position="158"/>
    </location>
</feature>
<name>F4QGR3_9CAUL</name>